<organism evidence="2 3">
    <name type="scientific">Nonomuraea phyllanthi</name>
    <dbReference type="NCBI Taxonomy" id="2219224"/>
    <lineage>
        <taxon>Bacteria</taxon>
        <taxon>Bacillati</taxon>
        <taxon>Actinomycetota</taxon>
        <taxon>Actinomycetes</taxon>
        <taxon>Streptosporangiales</taxon>
        <taxon>Streptosporangiaceae</taxon>
        <taxon>Nonomuraea</taxon>
    </lineage>
</organism>
<gene>
    <name evidence="2" type="ORF">FH608_009850</name>
</gene>
<dbReference type="AlphaFoldDB" id="A0A5C4WS36"/>
<keyword evidence="3" id="KW-1185">Reference proteome</keyword>
<dbReference type="Proteomes" id="UP000312512">
    <property type="component" value="Unassembled WGS sequence"/>
</dbReference>
<accession>A0A5C4WS36</accession>
<name>A0A5C4WS36_9ACTN</name>
<evidence type="ECO:0000313" key="3">
    <source>
        <dbReference type="Proteomes" id="UP000312512"/>
    </source>
</evidence>
<reference evidence="2 3" key="1">
    <citation type="submission" date="2019-10" db="EMBL/GenBank/DDBJ databases">
        <title>Nonomuraea sp. nov., isolated from Phyllanthus amarus.</title>
        <authorList>
            <person name="Klykleung N."/>
            <person name="Tanasupawat S."/>
        </authorList>
    </citation>
    <scope>NUCLEOTIDE SEQUENCE [LARGE SCALE GENOMIC DNA]</scope>
    <source>
        <strain evidence="2 3">PA1-10</strain>
    </source>
</reference>
<protein>
    <submittedName>
        <fullName evidence="2">Uncharacterized protein</fullName>
    </submittedName>
</protein>
<feature type="region of interest" description="Disordered" evidence="1">
    <location>
        <begin position="1"/>
        <end position="25"/>
    </location>
</feature>
<evidence type="ECO:0000256" key="1">
    <source>
        <dbReference type="SAM" id="MobiDB-lite"/>
    </source>
</evidence>
<dbReference type="EMBL" id="VDLX02000003">
    <property type="protein sequence ID" value="KAB8195800.1"/>
    <property type="molecule type" value="Genomic_DNA"/>
</dbReference>
<comment type="caution">
    <text evidence="2">The sequence shown here is derived from an EMBL/GenBank/DDBJ whole genome shotgun (WGS) entry which is preliminary data.</text>
</comment>
<dbReference type="RefSeq" id="WP_139630117.1">
    <property type="nucleotide sequence ID" value="NZ_VDLX02000003.1"/>
</dbReference>
<evidence type="ECO:0000313" key="2">
    <source>
        <dbReference type="EMBL" id="KAB8195800.1"/>
    </source>
</evidence>
<proteinExistence type="predicted"/>
<sequence length="142" mass="15915">MVTGVTGPLVEKTSGNQNSGECWAPDASPRPLEVGWLQVDDRTSQEHLDFLMDDRRDLYSRHGGITLSNDLGDGMAAYLPNTPFSDQPYQVSAKFRCGDKERLIDIFLAKIAKGREAMKDLAELMRIAQKRYSKLYNCTLDA</sequence>